<gene>
    <name evidence="10" type="ORF">BHF71_10915</name>
</gene>
<keyword evidence="6 9" id="KW-1133">Transmembrane helix</keyword>
<dbReference type="Gene3D" id="1.10.1760.20">
    <property type="match status" value="1"/>
</dbReference>
<evidence type="ECO:0000256" key="2">
    <source>
        <dbReference type="ARBA" id="ARBA00005540"/>
    </source>
</evidence>
<dbReference type="AlphaFoldDB" id="A0A1D2YSX9"/>
<proteinExistence type="inferred from homology"/>
<dbReference type="OrthoDB" id="9809216at2"/>
<comment type="caution">
    <text evidence="10">The sequence shown here is derived from an EMBL/GenBank/DDBJ whole genome shotgun (WGS) entry which is preliminary data.</text>
</comment>
<evidence type="ECO:0000256" key="4">
    <source>
        <dbReference type="ARBA" id="ARBA00022475"/>
    </source>
</evidence>
<comment type="similarity">
    <text evidence="2 8">Belongs to the prokaryotic riboflavin transporter (P-RFT) (TC 2.A.87) family.</text>
</comment>
<evidence type="ECO:0000313" key="11">
    <source>
        <dbReference type="Proteomes" id="UP000243739"/>
    </source>
</evidence>
<reference evidence="10 11" key="1">
    <citation type="submission" date="2016-09" db="EMBL/GenBank/DDBJ databases">
        <title>Draft genome sequence for the type strain of Vulcanibacillus modesticaldus BR, a strictly anaerobic, moderately thermophilic, and nitrate-reducing bacterium from deep sea-hydrothermal vents of the Mid-Atlantic Ridge.</title>
        <authorList>
            <person name="Abin C.A."/>
            <person name="Hollibaugh J.T."/>
        </authorList>
    </citation>
    <scope>NUCLEOTIDE SEQUENCE [LARGE SCALE GENOMIC DNA]</scope>
    <source>
        <strain evidence="10 11">BR</strain>
    </source>
</reference>
<dbReference type="InterPro" id="IPR025720">
    <property type="entry name" value="RibU"/>
</dbReference>
<organism evidence="10 11">
    <name type="scientific">Vulcanibacillus modesticaldus</name>
    <dbReference type="NCBI Taxonomy" id="337097"/>
    <lineage>
        <taxon>Bacteria</taxon>
        <taxon>Bacillati</taxon>
        <taxon>Bacillota</taxon>
        <taxon>Bacilli</taxon>
        <taxon>Bacillales</taxon>
        <taxon>Bacillaceae</taxon>
        <taxon>Vulcanibacillus</taxon>
    </lineage>
</organism>
<keyword evidence="7 8" id="KW-0472">Membrane</keyword>
<evidence type="ECO:0000313" key="10">
    <source>
        <dbReference type="EMBL" id="OEF98804.1"/>
    </source>
</evidence>
<dbReference type="PANTHER" id="PTHR38438:SF1">
    <property type="entry name" value="RIBOFLAVIN TRANSPORTER RIBU"/>
    <property type="match status" value="1"/>
</dbReference>
<feature type="transmembrane region" description="Helical" evidence="9">
    <location>
        <begin position="46"/>
        <end position="64"/>
    </location>
</feature>
<evidence type="ECO:0000256" key="7">
    <source>
        <dbReference type="ARBA" id="ARBA00023136"/>
    </source>
</evidence>
<keyword evidence="5 9" id="KW-0812">Transmembrane</keyword>
<name>A0A1D2YSX9_9BACI</name>
<evidence type="ECO:0000256" key="1">
    <source>
        <dbReference type="ARBA" id="ARBA00004651"/>
    </source>
</evidence>
<dbReference type="RefSeq" id="WP_069657327.1">
    <property type="nucleotide sequence ID" value="NZ_MIJF01000055.1"/>
</dbReference>
<dbReference type="PANTHER" id="PTHR38438">
    <property type="entry name" value="RIBOFLAVIN TRANSPORTER RIBU"/>
    <property type="match status" value="1"/>
</dbReference>
<accession>A0A1D2YSX9</accession>
<evidence type="ECO:0000256" key="9">
    <source>
        <dbReference type="SAM" id="Phobius"/>
    </source>
</evidence>
<evidence type="ECO:0000256" key="5">
    <source>
        <dbReference type="ARBA" id="ARBA00022692"/>
    </source>
</evidence>
<evidence type="ECO:0000256" key="6">
    <source>
        <dbReference type="ARBA" id="ARBA00022989"/>
    </source>
</evidence>
<feature type="transmembrane region" description="Helical" evidence="9">
    <location>
        <begin position="110"/>
        <end position="132"/>
    </location>
</feature>
<feature type="transmembrane region" description="Helical" evidence="9">
    <location>
        <begin position="7"/>
        <end position="26"/>
    </location>
</feature>
<protein>
    <recommendedName>
        <fullName evidence="8">Riboflavin transporter</fullName>
    </recommendedName>
</protein>
<dbReference type="GO" id="GO:0005886">
    <property type="term" value="C:plasma membrane"/>
    <property type="evidence" value="ECO:0007669"/>
    <property type="project" value="UniProtKB-SubCell"/>
</dbReference>
<comment type="subcellular location">
    <subcellularLocation>
        <location evidence="1">Cell membrane</location>
        <topology evidence="1">Multi-pass membrane protein</topology>
    </subcellularLocation>
</comment>
<keyword evidence="11" id="KW-1185">Reference proteome</keyword>
<evidence type="ECO:0000256" key="3">
    <source>
        <dbReference type="ARBA" id="ARBA00022448"/>
    </source>
</evidence>
<keyword evidence="3 8" id="KW-0813">Transport</keyword>
<keyword evidence="4 8" id="KW-1003">Cell membrane</keyword>
<dbReference type="Proteomes" id="UP000243739">
    <property type="component" value="Unassembled WGS sequence"/>
</dbReference>
<dbReference type="STRING" id="337097.BHF71_10915"/>
<dbReference type="EMBL" id="MIJF01000055">
    <property type="protein sequence ID" value="OEF98804.1"/>
    <property type="molecule type" value="Genomic_DNA"/>
</dbReference>
<sequence length="187" mass="20581">MKRKKSLNQAILISVMSAIAFIIQYFDFPLPFMPPFLKIDFSEIPALLIAIMFGPSAGIMVEFLKNTLHFIIKGSETGIPIGQMANFLAGTILILGTTLVYKKKSTKGGLILGLILGSISMAIVMSIANYYLILPFYEKMLNYSTTASEKLILIISGIGPFNIIKGIIITTLMVPIYSSLKPRLKIN</sequence>
<dbReference type="Pfam" id="PF12822">
    <property type="entry name" value="ECF_trnsprt"/>
    <property type="match status" value="1"/>
</dbReference>
<dbReference type="GO" id="GO:0032217">
    <property type="term" value="F:riboflavin transmembrane transporter activity"/>
    <property type="evidence" value="ECO:0007669"/>
    <property type="project" value="UniProtKB-UniRule"/>
</dbReference>
<comment type="function">
    <text evidence="8">Probably a riboflavin-binding protein that interacts with the energy-coupling factor (ECF) ABC-transporter complex.</text>
</comment>
<feature type="transmembrane region" description="Helical" evidence="9">
    <location>
        <begin position="152"/>
        <end position="177"/>
    </location>
</feature>
<evidence type="ECO:0000256" key="8">
    <source>
        <dbReference type="PIRNR" id="PIRNR037778"/>
    </source>
</evidence>
<dbReference type="InterPro" id="IPR024529">
    <property type="entry name" value="ECF_trnsprt_substrate-spec"/>
</dbReference>
<dbReference type="PIRSF" id="PIRSF037778">
    <property type="entry name" value="UCP037778_transp_RibU"/>
    <property type="match status" value="1"/>
</dbReference>